<feature type="region of interest" description="Disordered" evidence="1">
    <location>
        <begin position="334"/>
        <end position="410"/>
    </location>
</feature>
<feature type="compositionally biased region" description="Basic and acidic residues" evidence="1">
    <location>
        <begin position="449"/>
        <end position="460"/>
    </location>
</feature>
<dbReference type="SUPFAM" id="SSF49599">
    <property type="entry name" value="TRAF domain-like"/>
    <property type="match status" value="1"/>
</dbReference>
<reference evidence="3" key="1">
    <citation type="submission" date="2021-01" db="EMBL/GenBank/DDBJ databases">
        <authorList>
            <person name="Corre E."/>
            <person name="Pelletier E."/>
            <person name="Niang G."/>
            <person name="Scheremetjew M."/>
            <person name="Finn R."/>
            <person name="Kale V."/>
            <person name="Holt S."/>
            <person name="Cochrane G."/>
            <person name="Meng A."/>
            <person name="Brown T."/>
            <person name="Cohen L."/>
        </authorList>
    </citation>
    <scope>NUCLEOTIDE SEQUENCE</scope>
    <source>
        <strain evidence="3">CCMP1510</strain>
    </source>
</reference>
<feature type="compositionally biased region" description="Basic and acidic residues" evidence="1">
    <location>
        <begin position="358"/>
        <end position="371"/>
    </location>
</feature>
<feature type="compositionally biased region" description="Basic and acidic residues" evidence="1">
    <location>
        <begin position="142"/>
        <end position="178"/>
    </location>
</feature>
<dbReference type="PROSITE" id="PS50144">
    <property type="entry name" value="MATH"/>
    <property type="match status" value="1"/>
</dbReference>
<sequence>MLRTLTSGARRKFSFDLASHRSREKNDDDTTGIKNQKASRRTPQVRRRKISEQASPRTPPQRAASSNQILGEESDLPEALDKSVAESKDHAPSIPKTYLGPVVAANAETNTDEKNAQETRQSWLRMKEARKHAAQSPRKFRPSKESAERGRTSARGDDAPRIRELSRDRFAEAVRKNNEQAVVTIRTRNLTTRKTPPLEDKPSTPPRPPPSLAPSSKSSAVDEDSFLDRTKNTPPQQDEDILNKHLRQTPSRESREKSDVEKDQGVASSLSLPLPAPPENEKKKSSREEKKPPRKPLVLQEPPSWQQLKTKAMEADFASMVDFIEHFGSRRHEIRTSRNADQTNAFAFNRSYNPSEQSSRRENEVLHEKMTGDAAPNIKSLSSKRAQSATRTTGGAEIGGEHTFKSSREDGPTFDKWFTDRFPENNLSSAPSAHKALWAEYDRQARYKRLESRRSSREIDDPNSSYLDRLRGIKQNPTKIRHSETIPPSIPTNRIVTYKSGSIASPGRILVSSTEKEAPYDSNGTYSSQNGQKVRTTLHTVTWKVERWSALPSGFRQGARYRPPGGAPWSLDLYKGGIKRERPGMIALYVHYDAPNSNSSATVTSLELSLMNQTTGAHLMRKHEGTRIFGSKADPKRRISTSAGTASLAHLCLTQVEKLGFCVNDTVVLRAEIEVLVPESTPSSG</sequence>
<feature type="compositionally biased region" description="Basic and acidic residues" evidence="1">
    <location>
        <begin position="250"/>
        <end position="264"/>
    </location>
</feature>
<dbReference type="EMBL" id="HBIJ01012258">
    <property type="protein sequence ID" value="CAE0367598.1"/>
    <property type="molecule type" value="Transcribed_RNA"/>
</dbReference>
<accession>A0A7S3NL30</accession>
<organism evidence="3">
    <name type="scientific">Aureoumbra lagunensis</name>
    <dbReference type="NCBI Taxonomy" id="44058"/>
    <lineage>
        <taxon>Eukaryota</taxon>
        <taxon>Sar</taxon>
        <taxon>Stramenopiles</taxon>
        <taxon>Ochrophyta</taxon>
        <taxon>Pelagophyceae</taxon>
        <taxon>Pelagomonadales</taxon>
        <taxon>Aureoumbra</taxon>
    </lineage>
</organism>
<evidence type="ECO:0000313" key="3">
    <source>
        <dbReference type="EMBL" id="CAE0367598.1"/>
    </source>
</evidence>
<feature type="domain" description="MATH" evidence="2">
    <location>
        <begin position="538"/>
        <end position="673"/>
    </location>
</feature>
<feature type="compositionally biased region" description="Polar residues" evidence="1">
    <location>
        <begin position="379"/>
        <end position="393"/>
    </location>
</feature>
<evidence type="ECO:0000256" key="1">
    <source>
        <dbReference type="SAM" id="MobiDB-lite"/>
    </source>
</evidence>
<feature type="region of interest" description="Disordered" evidence="1">
    <location>
        <begin position="1"/>
        <end position="311"/>
    </location>
</feature>
<feature type="compositionally biased region" description="Pro residues" evidence="1">
    <location>
        <begin position="203"/>
        <end position="212"/>
    </location>
</feature>
<dbReference type="InterPro" id="IPR008974">
    <property type="entry name" value="TRAF-like"/>
</dbReference>
<dbReference type="AlphaFoldDB" id="A0A7S3NL30"/>
<evidence type="ECO:0000259" key="2">
    <source>
        <dbReference type="PROSITE" id="PS50144"/>
    </source>
</evidence>
<protein>
    <recommendedName>
        <fullName evidence="2">MATH domain-containing protein</fullName>
    </recommendedName>
</protein>
<gene>
    <name evidence="3" type="ORF">ALAG00032_LOCUS8355</name>
</gene>
<feature type="region of interest" description="Disordered" evidence="1">
    <location>
        <begin position="449"/>
        <end position="468"/>
    </location>
</feature>
<feature type="compositionally biased region" description="Basic and acidic residues" evidence="1">
    <location>
        <begin position="279"/>
        <end position="291"/>
    </location>
</feature>
<name>A0A7S3NL30_9STRA</name>
<feature type="compositionally biased region" description="Basic residues" evidence="1">
    <location>
        <begin position="37"/>
        <end position="49"/>
    </location>
</feature>
<feature type="compositionally biased region" description="Polar residues" evidence="1">
    <location>
        <begin position="339"/>
        <end position="357"/>
    </location>
</feature>
<feature type="compositionally biased region" description="Basic and acidic residues" evidence="1">
    <location>
        <begin position="18"/>
        <end position="28"/>
    </location>
</feature>
<feature type="compositionally biased region" description="Basic and acidic residues" evidence="1">
    <location>
        <begin position="79"/>
        <end position="91"/>
    </location>
</feature>
<proteinExistence type="predicted"/>
<feature type="compositionally biased region" description="Basic and acidic residues" evidence="1">
    <location>
        <begin position="399"/>
        <end position="410"/>
    </location>
</feature>
<feature type="compositionally biased region" description="Basic residues" evidence="1">
    <location>
        <begin position="128"/>
        <end position="141"/>
    </location>
</feature>
<dbReference type="Gene3D" id="2.60.210.10">
    <property type="entry name" value="Apoptosis, Tumor Necrosis Factor Receptor Associated Protein 2, Chain A"/>
    <property type="match status" value="1"/>
</dbReference>
<dbReference type="InterPro" id="IPR002083">
    <property type="entry name" value="MATH/TRAF_dom"/>
</dbReference>